<gene>
    <name evidence="1" type="ORF">EVAR_4564_1</name>
</gene>
<organism evidence="1 2">
    <name type="scientific">Eumeta variegata</name>
    <name type="common">Bagworm moth</name>
    <name type="synonym">Eumeta japonica</name>
    <dbReference type="NCBI Taxonomy" id="151549"/>
    <lineage>
        <taxon>Eukaryota</taxon>
        <taxon>Metazoa</taxon>
        <taxon>Ecdysozoa</taxon>
        <taxon>Arthropoda</taxon>
        <taxon>Hexapoda</taxon>
        <taxon>Insecta</taxon>
        <taxon>Pterygota</taxon>
        <taxon>Neoptera</taxon>
        <taxon>Endopterygota</taxon>
        <taxon>Lepidoptera</taxon>
        <taxon>Glossata</taxon>
        <taxon>Ditrysia</taxon>
        <taxon>Tineoidea</taxon>
        <taxon>Psychidae</taxon>
        <taxon>Oiketicinae</taxon>
        <taxon>Eumeta</taxon>
    </lineage>
</organism>
<dbReference type="EMBL" id="BGZK01000022">
    <property type="protein sequence ID" value="GBP06419.1"/>
    <property type="molecule type" value="Genomic_DNA"/>
</dbReference>
<name>A0A4C1SW61_EUMVA</name>
<dbReference type="AlphaFoldDB" id="A0A4C1SW61"/>
<evidence type="ECO:0000313" key="2">
    <source>
        <dbReference type="Proteomes" id="UP000299102"/>
    </source>
</evidence>
<evidence type="ECO:0000313" key="1">
    <source>
        <dbReference type="EMBL" id="GBP06419.1"/>
    </source>
</evidence>
<keyword evidence="2" id="KW-1185">Reference proteome</keyword>
<comment type="caution">
    <text evidence="1">The sequence shown here is derived from an EMBL/GenBank/DDBJ whole genome shotgun (WGS) entry which is preliminary data.</text>
</comment>
<sequence length="115" mass="12708">MINQTFPPHGTAAIAAYFQGNVGLSKCWSSPQDTIVLLPFYTSQGNDRSSSGLNEMAERKGAKILDHSAQMKESIFRAGIFALYYAIHRVKKCNNRLINIFSGTKIALLKVAMIL</sequence>
<dbReference type="Proteomes" id="UP000299102">
    <property type="component" value="Unassembled WGS sequence"/>
</dbReference>
<protein>
    <submittedName>
        <fullName evidence="1">Uncharacterized protein</fullName>
    </submittedName>
</protein>
<accession>A0A4C1SW61</accession>
<proteinExistence type="predicted"/>
<reference evidence="1 2" key="1">
    <citation type="journal article" date="2019" name="Commun. Biol.">
        <title>The bagworm genome reveals a unique fibroin gene that provides high tensile strength.</title>
        <authorList>
            <person name="Kono N."/>
            <person name="Nakamura H."/>
            <person name="Ohtoshi R."/>
            <person name="Tomita M."/>
            <person name="Numata K."/>
            <person name="Arakawa K."/>
        </authorList>
    </citation>
    <scope>NUCLEOTIDE SEQUENCE [LARGE SCALE GENOMIC DNA]</scope>
</reference>